<dbReference type="PANTHER" id="PTHR43765:SF2">
    <property type="entry name" value="2-DEHYDROPANTOATE 2-REDUCTASE"/>
    <property type="match status" value="1"/>
</dbReference>
<dbReference type="GO" id="GO:0005737">
    <property type="term" value="C:cytoplasm"/>
    <property type="evidence" value="ECO:0007669"/>
    <property type="project" value="TreeGrafter"/>
</dbReference>
<evidence type="ECO:0000259" key="12">
    <source>
        <dbReference type="Pfam" id="PF08546"/>
    </source>
</evidence>
<keyword evidence="6 10" id="KW-0521">NADP</keyword>
<dbReference type="InterPro" id="IPR050838">
    <property type="entry name" value="Ketopantoate_reductase"/>
</dbReference>
<dbReference type="GO" id="GO:0015940">
    <property type="term" value="P:pantothenate biosynthetic process"/>
    <property type="evidence" value="ECO:0007669"/>
    <property type="project" value="UniProtKB-UniPathway"/>
</dbReference>
<evidence type="ECO:0000259" key="11">
    <source>
        <dbReference type="Pfam" id="PF02558"/>
    </source>
</evidence>
<evidence type="ECO:0000256" key="4">
    <source>
        <dbReference type="ARBA" id="ARBA00019465"/>
    </source>
</evidence>
<sequence>MSRPARSSGDIPPWLIVGAGALGQLFAASLAPHHPLVLLGRRPAAPVVRLRTVDGSDLSVALRRELPSEWAAEREEIDAPALVMLATKSRDTQAALDALSPRLKPTTPLLLLQNGFQIQPRISGRWAGPVLCASTTEAAYRPAPATDHASIDVVHAAAGETWIGDLAGQHHDLASTVAACLNDAGMIAGACRDIRQRLWWKLAVNAVINPLTASHRVLNGELAKPEFRPRIATLVAEISRIMQAEGIQPPGKGWQALVDGVIETTAANQSSMLQDVLAGRPTERDAILGPLIDAGCRHALETSTLTALYQTTPN</sequence>
<organism evidence="13 14">
    <name type="scientific">Salinicola socius</name>
    <dbReference type="NCBI Taxonomy" id="404433"/>
    <lineage>
        <taxon>Bacteria</taxon>
        <taxon>Pseudomonadati</taxon>
        <taxon>Pseudomonadota</taxon>
        <taxon>Gammaproteobacteria</taxon>
        <taxon>Oceanospirillales</taxon>
        <taxon>Halomonadaceae</taxon>
        <taxon>Salinicola</taxon>
    </lineage>
</organism>
<keyword evidence="14" id="KW-1185">Reference proteome</keyword>
<dbReference type="Pfam" id="PF02558">
    <property type="entry name" value="ApbA"/>
    <property type="match status" value="1"/>
</dbReference>
<feature type="domain" description="Ketopantoate reductase C-terminal" evidence="12">
    <location>
        <begin position="193"/>
        <end position="310"/>
    </location>
</feature>
<keyword evidence="5 10" id="KW-0566">Pantothenate biosynthesis</keyword>
<dbReference type="OrthoDB" id="6530772at2"/>
<dbReference type="UniPathway" id="UPA00028">
    <property type="reaction ID" value="UER00004"/>
</dbReference>
<comment type="pathway">
    <text evidence="1 10">Cofactor biosynthesis; (R)-pantothenate biosynthesis; (R)-pantoate from 3-methyl-2-oxobutanoate: step 2/2.</text>
</comment>
<dbReference type="EC" id="1.1.1.169" evidence="3 10"/>
<dbReference type="NCBIfam" id="TIGR00745">
    <property type="entry name" value="apbA_panE"/>
    <property type="match status" value="1"/>
</dbReference>
<dbReference type="InterPro" id="IPR013328">
    <property type="entry name" value="6PGD_dom2"/>
</dbReference>
<dbReference type="InterPro" id="IPR013332">
    <property type="entry name" value="KPR_N"/>
</dbReference>
<dbReference type="GO" id="GO:0008677">
    <property type="term" value="F:2-dehydropantoate 2-reductase activity"/>
    <property type="evidence" value="ECO:0007669"/>
    <property type="project" value="UniProtKB-EC"/>
</dbReference>
<evidence type="ECO:0000313" key="13">
    <source>
        <dbReference type="EMBL" id="OLO05615.1"/>
    </source>
</evidence>
<evidence type="ECO:0000256" key="7">
    <source>
        <dbReference type="ARBA" id="ARBA00023002"/>
    </source>
</evidence>
<evidence type="ECO:0000256" key="2">
    <source>
        <dbReference type="ARBA" id="ARBA00007870"/>
    </source>
</evidence>
<evidence type="ECO:0000313" key="14">
    <source>
        <dbReference type="Proteomes" id="UP000186878"/>
    </source>
</evidence>
<dbReference type="Pfam" id="PF08546">
    <property type="entry name" value="ApbA_C"/>
    <property type="match status" value="1"/>
</dbReference>
<dbReference type="Gene3D" id="3.40.50.720">
    <property type="entry name" value="NAD(P)-binding Rossmann-like Domain"/>
    <property type="match status" value="1"/>
</dbReference>
<dbReference type="GO" id="GO:0050661">
    <property type="term" value="F:NADP binding"/>
    <property type="evidence" value="ECO:0007669"/>
    <property type="project" value="TreeGrafter"/>
</dbReference>
<dbReference type="InterPro" id="IPR003710">
    <property type="entry name" value="ApbA"/>
</dbReference>
<evidence type="ECO:0000256" key="10">
    <source>
        <dbReference type="RuleBase" id="RU362068"/>
    </source>
</evidence>
<evidence type="ECO:0000256" key="5">
    <source>
        <dbReference type="ARBA" id="ARBA00022655"/>
    </source>
</evidence>
<dbReference type="InterPro" id="IPR036291">
    <property type="entry name" value="NAD(P)-bd_dom_sf"/>
</dbReference>
<proteinExistence type="inferred from homology"/>
<evidence type="ECO:0000256" key="6">
    <source>
        <dbReference type="ARBA" id="ARBA00022857"/>
    </source>
</evidence>
<dbReference type="PANTHER" id="PTHR43765">
    <property type="entry name" value="2-DEHYDROPANTOATE 2-REDUCTASE-RELATED"/>
    <property type="match status" value="1"/>
</dbReference>
<dbReference type="SUPFAM" id="SSF51735">
    <property type="entry name" value="NAD(P)-binding Rossmann-fold domains"/>
    <property type="match status" value="1"/>
</dbReference>
<dbReference type="RefSeq" id="WP_075568836.1">
    <property type="nucleotide sequence ID" value="NZ_MSDO01000003.1"/>
</dbReference>
<evidence type="ECO:0000256" key="3">
    <source>
        <dbReference type="ARBA" id="ARBA00013014"/>
    </source>
</evidence>
<comment type="caution">
    <text evidence="13">The sequence shown here is derived from an EMBL/GenBank/DDBJ whole genome shotgun (WGS) entry which is preliminary data.</text>
</comment>
<evidence type="ECO:0000256" key="1">
    <source>
        <dbReference type="ARBA" id="ARBA00004994"/>
    </source>
</evidence>
<gene>
    <name evidence="13" type="ORF">BTW07_03855</name>
</gene>
<evidence type="ECO:0000256" key="9">
    <source>
        <dbReference type="ARBA" id="ARBA00048793"/>
    </source>
</evidence>
<dbReference type="InterPro" id="IPR013752">
    <property type="entry name" value="KPA_reductase"/>
</dbReference>
<protein>
    <recommendedName>
        <fullName evidence="4 10">2-dehydropantoate 2-reductase</fullName>
        <ecNumber evidence="3 10">1.1.1.169</ecNumber>
    </recommendedName>
    <alternativeName>
        <fullName evidence="8 10">Ketopantoate reductase</fullName>
    </alternativeName>
</protein>
<accession>A0A1Q8SVY8</accession>
<dbReference type="SUPFAM" id="SSF48179">
    <property type="entry name" value="6-phosphogluconate dehydrogenase C-terminal domain-like"/>
    <property type="match status" value="1"/>
</dbReference>
<feature type="domain" description="Ketopantoate reductase N-terminal" evidence="11">
    <location>
        <begin position="14"/>
        <end position="167"/>
    </location>
</feature>
<comment type="similarity">
    <text evidence="2 10">Belongs to the ketopantoate reductase family.</text>
</comment>
<dbReference type="Proteomes" id="UP000186878">
    <property type="component" value="Unassembled WGS sequence"/>
</dbReference>
<reference evidence="13 14" key="1">
    <citation type="submission" date="2016-12" db="EMBL/GenBank/DDBJ databases">
        <title>Draft genome sequences of strains Salinicola socius SMB35, Salinicola sp. MH3R3-1 and Chromohalobacter sp. SMB17 from the Verkhnekamsk potash mining region of Russia.</title>
        <authorList>
            <person name="Mavrodi D.V."/>
            <person name="Olsson B.E."/>
            <person name="Korsakova E.S."/>
            <person name="Pyankova A."/>
            <person name="Mavrodi O.V."/>
            <person name="Plotnikova E.G."/>
        </authorList>
    </citation>
    <scope>NUCLEOTIDE SEQUENCE [LARGE SCALE GENOMIC DNA]</scope>
    <source>
        <strain evidence="13 14">SMB35</strain>
    </source>
</reference>
<name>A0A1Q8SVY8_9GAMM</name>
<keyword evidence="7 10" id="KW-0560">Oxidoreductase</keyword>
<dbReference type="EMBL" id="MSDO01000003">
    <property type="protein sequence ID" value="OLO05615.1"/>
    <property type="molecule type" value="Genomic_DNA"/>
</dbReference>
<dbReference type="STRING" id="404433.BTW07_03855"/>
<comment type="catalytic activity">
    <reaction evidence="9 10">
        <text>(R)-pantoate + NADP(+) = 2-dehydropantoate + NADPH + H(+)</text>
        <dbReference type="Rhea" id="RHEA:16233"/>
        <dbReference type="ChEBI" id="CHEBI:11561"/>
        <dbReference type="ChEBI" id="CHEBI:15378"/>
        <dbReference type="ChEBI" id="CHEBI:15980"/>
        <dbReference type="ChEBI" id="CHEBI:57783"/>
        <dbReference type="ChEBI" id="CHEBI:58349"/>
        <dbReference type="EC" id="1.1.1.169"/>
    </reaction>
</comment>
<dbReference type="InterPro" id="IPR008927">
    <property type="entry name" value="6-PGluconate_DH-like_C_sf"/>
</dbReference>
<comment type="function">
    <text evidence="10">Catalyzes the NADPH-dependent reduction of ketopantoate into pantoic acid.</text>
</comment>
<evidence type="ECO:0000256" key="8">
    <source>
        <dbReference type="ARBA" id="ARBA00032024"/>
    </source>
</evidence>
<dbReference type="AlphaFoldDB" id="A0A1Q8SVY8"/>
<dbReference type="Gene3D" id="1.10.1040.10">
    <property type="entry name" value="N-(1-d-carboxylethyl)-l-norvaline Dehydrogenase, domain 2"/>
    <property type="match status" value="1"/>
</dbReference>